<organism evidence="1 2">
    <name type="scientific">Antrodiella citrinella</name>
    <dbReference type="NCBI Taxonomy" id="2447956"/>
    <lineage>
        <taxon>Eukaryota</taxon>
        <taxon>Fungi</taxon>
        <taxon>Dikarya</taxon>
        <taxon>Basidiomycota</taxon>
        <taxon>Agaricomycotina</taxon>
        <taxon>Agaricomycetes</taxon>
        <taxon>Polyporales</taxon>
        <taxon>Steccherinaceae</taxon>
        <taxon>Antrodiella</taxon>
    </lineage>
</organism>
<sequence>MSDLPQELVEDIYERVYRDSDDSWKQILDNYALACRSLLLATCRYAFTSIHIHVRGKKRSAVAFCDLIASPYQMITTHVKHLHFGQYNGWSDAGSLDPSLFASIVAQLPAVESIKVEDAIWEYGPDRTIVPQRNIRRVQELHLFAVGFTTTFKGSDSAGLISGDPGRSFADFLSQFSGIETLVLSTILLRITHPLDFNPSYWQDLQLSSRIAMRRLMLSNVPQIFLQALQHYLDLSAMKMISIRSHDPSAHTTADEVMDTFLEGSIG</sequence>
<evidence type="ECO:0000313" key="1">
    <source>
        <dbReference type="EMBL" id="THH31637.1"/>
    </source>
</evidence>
<reference evidence="1 2" key="1">
    <citation type="submission" date="2019-02" db="EMBL/GenBank/DDBJ databases">
        <title>Genome sequencing of the rare red list fungi Antrodiella citrinella (Flaviporus citrinellus).</title>
        <authorList>
            <person name="Buettner E."/>
            <person name="Kellner H."/>
        </authorList>
    </citation>
    <scope>NUCLEOTIDE SEQUENCE [LARGE SCALE GENOMIC DNA]</scope>
    <source>
        <strain evidence="1 2">DSM 108506</strain>
    </source>
</reference>
<dbReference type="EMBL" id="SGPM01000041">
    <property type="protein sequence ID" value="THH31637.1"/>
    <property type="molecule type" value="Genomic_DNA"/>
</dbReference>
<keyword evidence="2" id="KW-1185">Reference proteome</keyword>
<name>A0A4S4N0X2_9APHY</name>
<accession>A0A4S4N0X2</accession>
<comment type="caution">
    <text evidence="1">The sequence shown here is derived from an EMBL/GenBank/DDBJ whole genome shotgun (WGS) entry which is preliminary data.</text>
</comment>
<gene>
    <name evidence="1" type="ORF">EUX98_g2528</name>
</gene>
<evidence type="ECO:0000313" key="2">
    <source>
        <dbReference type="Proteomes" id="UP000308730"/>
    </source>
</evidence>
<protein>
    <submittedName>
        <fullName evidence="1">Uncharacterized protein</fullName>
    </submittedName>
</protein>
<dbReference type="Proteomes" id="UP000308730">
    <property type="component" value="Unassembled WGS sequence"/>
</dbReference>
<dbReference type="AlphaFoldDB" id="A0A4S4N0X2"/>
<proteinExistence type="predicted"/>